<dbReference type="EMBL" id="BAAARW010000005">
    <property type="protein sequence ID" value="GAA2409055.1"/>
    <property type="molecule type" value="Genomic_DNA"/>
</dbReference>
<evidence type="ECO:0000313" key="3">
    <source>
        <dbReference type="Proteomes" id="UP001501231"/>
    </source>
</evidence>
<feature type="compositionally biased region" description="Low complexity" evidence="1">
    <location>
        <begin position="78"/>
        <end position="87"/>
    </location>
</feature>
<evidence type="ECO:0000313" key="2">
    <source>
        <dbReference type="EMBL" id="GAA2409055.1"/>
    </source>
</evidence>
<gene>
    <name evidence="2" type="ORF">GCM10010191_17020</name>
</gene>
<feature type="compositionally biased region" description="Low complexity" evidence="1">
    <location>
        <begin position="47"/>
        <end position="57"/>
    </location>
</feature>
<organism evidence="2 3">
    <name type="scientific">Actinomadura vinacea</name>
    <dbReference type="NCBI Taxonomy" id="115336"/>
    <lineage>
        <taxon>Bacteria</taxon>
        <taxon>Bacillati</taxon>
        <taxon>Actinomycetota</taxon>
        <taxon>Actinomycetes</taxon>
        <taxon>Streptosporangiales</taxon>
        <taxon>Thermomonosporaceae</taxon>
        <taxon>Actinomadura</taxon>
    </lineage>
</organism>
<feature type="region of interest" description="Disordered" evidence="1">
    <location>
        <begin position="191"/>
        <end position="211"/>
    </location>
</feature>
<accession>A0ABP5VQ57</accession>
<comment type="caution">
    <text evidence="2">The sequence shown here is derived from an EMBL/GenBank/DDBJ whole genome shotgun (WGS) entry which is preliminary data.</text>
</comment>
<proteinExistence type="predicted"/>
<keyword evidence="3" id="KW-1185">Reference proteome</keyword>
<protein>
    <submittedName>
        <fullName evidence="2">Uncharacterized protein</fullName>
    </submittedName>
</protein>
<sequence>MEADLHRERAGSAGDLRVDDLRLVVLAGRLGRAVPDLHPVPPDEQARPAPGARGRAPNDLADLLEQPRVQQPKPPWRPFTRPTFPAPRRIPRLDLDPGLTAPAALDERIAGMEAVRDELRSALREAQGIRNAHPGVEASGSTRARYLAGEAKPKASLTGQIAKRCRARPSTVRVRAARRVPWAGIEINTAQPGKAGVGRPWPASGTTKSAPACAVPGGVATAAVVM</sequence>
<feature type="region of interest" description="Disordered" evidence="1">
    <location>
        <begin position="33"/>
        <end position="58"/>
    </location>
</feature>
<evidence type="ECO:0000256" key="1">
    <source>
        <dbReference type="SAM" id="MobiDB-lite"/>
    </source>
</evidence>
<reference evidence="3" key="1">
    <citation type="journal article" date="2019" name="Int. J. Syst. Evol. Microbiol.">
        <title>The Global Catalogue of Microorganisms (GCM) 10K type strain sequencing project: providing services to taxonomists for standard genome sequencing and annotation.</title>
        <authorList>
            <consortium name="The Broad Institute Genomics Platform"/>
            <consortium name="The Broad Institute Genome Sequencing Center for Infectious Disease"/>
            <person name="Wu L."/>
            <person name="Ma J."/>
        </authorList>
    </citation>
    <scope>NUCLEOTIDE SEQUENCE [LARGE SCALE GENOMIC DNA]</scope>
    <source>
        <strain evidence="3">JCM 3325</strain>
    </source>
</reference>
<name>A0ABP5VQ57_9ACTN</name>
<dbReference type="Proteomes" id="UP001501231">
    <property type="component" value="Unassembled WGS sequence"/>
</dbReference>
<feature type="region of interest" description="Disordered" evidence="1">
    <location>
        <begin position="70"/>
        <end position="97"/>
    </location>
</feature>